<gene>
    <name evidence="3" type="ORF">N479_03410</name>
</gene>
<dbReference type="AlphaFoldDB" id="A0A0F6A4E9"/>
<dbReference type="EMBL" id="AUXW01000198">
    <property type="protein sequence ID" value="KKE81067.1"/>
    <property type="molecule type" value="Genomic_DNA"/>
</dbReference>
<accession>A0A0F6A4E9</accession>
<feature type="transmembrane region" description="Helical" evidence="2">
    <location>
        <begin position="21"/>
        <end position="43"/>
    </location>
</feature>
<evidence type="ECO:0000256" key="1">
    <source>
        <dbReference type="SAM" id="Coils"/>
    </source>
</evidence>
<evidence type="ECO:0000256" key="2">
    <source>
        <dbReference type="SAM" id="Phobius"/>
    </source>
</evidence>
<dbReference type="GO" id="GO:0043683">
    <property type="term" value="P:type IV pilus assembly"/>
    <property type="evidence" value="ECO:0007669"/>
    <property type="project" value="TreeGrafter"/>
</dbReference>
<evidence type="ECO:0000313" key="4">
    <source>
        <dbReference type="Proteomes" id="UP000033434"/>
    </source>
</evidence>
<dbReference type="Proteomes" id="UP000033434">
    <property type="component" value="Unassembled WGS sequence"/>
</dbReference>
<dbReference type="PANTHER" id="PTHR40278">
    <property type="entry name" value="DNA UTILIZATION PROTEIN HOFN"/>
    <property type="match status" value="1"/>
</dbReference>
<feature type="coiled-coil region" evidence="1">
    <location>
        <begin position="64"/>
        <end position="91"/>
    </location>
</feature>
<keyword evidence="2" id="KW-1133">Transmembrane helix</keyword>
<dbReference type="InterPro" id="IPR052534">
    <property type="entry name" value="Extracell_DNA_Util/SecSys_Comp"/>
</dbReference>
<evidence type="ECO:0000313" key="3">
    <source>
        <dbReference type="EMBL" id="KKE81067.1"/>
    </source>
</evidence>
<organism evidence="3 4">
    <name type="scientific">Pseudoalteromonas luteoviolacea S4054</name>
    <dbReference type="NCBI Taxonomy" id="1129367"/>
    <lineage>
        <taxon>Bacteria</taxon>
        <taxon>Pseudomonadati</taxon>
        <taxon>Pseudomonadota</taxon>
        <taxon>Gammaproteobacteria</taxon>
        <taxon>Alteromonadales</taxon>
        <taxon>Pseudoalteromonadaceae</taxon>
        <taxon>Pseudoalteromonas</taxon>
    </lineage>
</organism>
<keyword evidence="2" id="KW-0472">Membrane</keyword>
<name>A0A0F6A4E9_9GAMM</name>
<dbReference type="InterPro" id="IPR007813">
    <property type="entry name" value="PilN"/>
</dbReference>
<dbReference type="PATRIC" id="fig|1129367.4.peg.5093"/>
<proteinExistence type="predicted"/>
<protein>
    <submittedName>
        <fullName evidence="3">Pilus biosynthesis protein PilN</fullName>
    </submittedName>
</protein>
<comment type="caution">
    <text evidence="3">The sequence shown here is derived from an EMBL/GenBank/DDBJ whole genome shotgun (WGS) entry which is preliminary data.</text>
</comment>
<dbReference type="Pfam" id="PF05137">
    <property type="entry name" value="PilN"/>
    <property type="match status" value="1"/>
</dbReference>
<reference evidence="3 4" key="1">
    <citation type="journal article" date="2015" name="BMC Genomics">
        <title>Genome mining reveals unlocked bioactive potential of marine Gram-negative bacteria.</title>
        <authorList>
            <person name="Machado H."/>
            <person name="Sonnenschein E.C."/>
            <person name="Melchiorsen J."/>
            <person name="Gram L."/>
        </authorList>
    </citation>
    <scope>NUCLEOTIDE SEQUENCE [LARGE SCALE GENOMIC DNA]</scope>
    <source>
        <strain evidence="3 4">S4054</strain>
    </source>
</reference>
<sequence>MPHINLLPWREQQRQASQQKFLTILAAIVAISLALMYLMGTFYDGLRQGQEIKNRYLQGEIVKLDKRIGEIEGLNKQKENLQRRIRLIEVLQSNRNLGTQIIDEVARVVPAGVYLTSLERTEDMIKVVGRSESNNRLSQMLRAVESSYLLEKPVIQGIVAGSNDDRLLSDFMMHFYVKSFEQMEQERQQAGNTQSGAPKS</sequence>
<keyword evidence="2" id="KW-0812">Transmembrane</keyword>
<keyword evidence="1" id="KW-0175">Coiled coil</keyword>
<dbReference type="RefSeq" id="WP_046358383.1">
    <property type="nucleotide sequence ID" value="NZ_AUXW01000198.1"/>
</dbReference>
<dbReference type="GO" id="GO:0043107">
    <property type="term" value="P:type IV pilus-dependent motility"/>
    <property type="evidence" value="ECO:0007669"/>
    <property type="project" value="TreeGrafter"/>
</dbReference>
<dbReference type="PANTHER" id="PTHR40278:SF2">
    <property type="entry name" value="TYPE IV PILUS INNER MEMBRANE COMPONENT PILN"/>
    <property type="match status" value="1"/>
</dbReference>